<comment type="caution">
    <text evidence="1">The sequence shown here is derived from an EMBL/GenBank/DDBJ whole genome shotgun (WGS) entry which is preliminary data.</text>
</comment>
<organism evidence="1 2">
    <name type="scientific">Marine Group I thaumarchaeote</name>
    <dbReference type="NCBI Taxonomy" id="2511932"/>
    <lineage>
        <taxon>Archaea</taxon>
        <taxon>Nitrososphaerota</taxon>
        <taxon>Marine Group I</taxon>
    </lineage>
</organism>
<reference evidence="1 2" key="1">
    <citation type="journal article" date="2019" name="Environ. Microbiol.">
        <title>Genomics insights into ecotype formation of ammonia-oxidizing archaea in the deep ocean.</title>
        <authorList>
            <person name="Wang Y."/>
            <person name="Huang J.M."/>
            <person name="Cui G.J."/>
            <person name="Nunoura T."/>
            <person name="Takaki Y."/>
            <person name="Li W.L."/>
            <person name="Li J."/>
            <person name="Gao Z.M."/>
            <person name="Takai K."/>
            <person name="Zhang A.Q."/>
            <person name="Stepanauskas R."/>
        </authorList>
    </citation>
    <scope>NUCLEOTIDE SEQUENCE [LARGE SCALE GENOMIC DNA]</scope>
    <source>
        <strain evidence="1 2">L15a</strain>
    </source>
</reference>
<dbReference type="AlphaFoldDB" id="A0A7K4MWQ2"/>
<evidence type="ECO:0000313" key="1">
    <source>
        <dbReference type="EMBL" id="NWJ57952.1"/>
    </source>
</evidence>
<protein>
    <recommendedName>
        <fullName evidence="3">Lipoprotein</fullName>
    </recommendedName>
</protein>
<dbReference type="Proteomes" id="UP000575480">
    <property type="component" value="Unassembled WGS sequence"/>
</dbReference>
<dbReference type="EMBL" id="JACATH010000030">
    <property type="protein sequence ID" value="NWJ57952.1"/>
    <property type="molecule type" value="Genomic_DNA"/>
</dbReference>
<proteinExistence type="predicted"/>
<sequence>MKVSSLLLLSLIVSSCTSWPKFTQIEVQTVEVERNIPIQNRPRQLNLSNITWYVVTEENFEEFKKRYEKENGMFLFYVISIRDYETLSLNMAEIKRYIEQQKQIIIYYEEAIVPEKEEKK</sequence>
<name>A0A7K4MWQ2_9ARCH</name>
<accession>A0A7K4MWQ2</accession>
<dbReference type="PROSITE" id="PS51257">
    <property type="entry name" value="PROKAR_LIPOPROTEIN"/>
    <property type="match status" value="1"/>
</dbReference>
<gene>
    <name evidence="1" type="ORF">HX858_09450</name>
</gene>
<evidence type="ECO:0000313" key="2">
    <source>
        <dbReference type="Proteomes" id="UP000575480"/>
    </source>
</evidence>
<evidence type="ECO:0008006" key="3">
    <source>
        <dbReference type="Google" id="ProtNLM"/>
    </source>
</evidence>